<dbReference type="SUPFAM" id="SSF55811">
    <property type="entry name" value="Nudix"/>
    <property type="match status" value="1"/>
</dbReference>
<dbReference type="EMBL" id="AAVT01000003">
    <property type="protein sequence ID" value="EAW31363.1"/>
    <property type="molecule type" value="Genomic_DNA"/>
</dbReference>
<name>A0YC44_9GAMM</name>
<sequence length="289" mass="31832">MLAHVAGVGRRIPIGGNRASNYQGIIIMSDPNATPPVGNQHRNDMYGNIESRSESDEGVSKPIPAATVVLLRDGDDGVEVLMLRKNSKITFGGMWVFPGGKIDADDFEGPDNASGSHDQLQAAAYAAAVRETSEEAGIDVSADKFVWFSHWTPPPGPQKRFATWFFAAHVTDEHRVVIDDGEIKAHAWINPAVALARHAAGELDLVPPTWLTLHHIAQHSPSVSVIEHFQSRDPKVYTTRVVMNADSNRVALWHGDAGYEHWEAGIEGERHRLVMDNNSFVFENTVEKY</sequence>
<proteinExistence type="predicted"/>
<dbReference type="CDD" id="cd18870">
    <property type="entry name" value="NUDIX_AcylCoAdiphos_Nudt19"/>
    <property type="match status" value="1"/>
</dbReference>
<evidence type="ECO:0000256" key="4">
    <source>
        <dbReference type="ARBA" id="ARBA00022801"/>
    </source>
</evidence>
<dbReference type="OrthoDB" id="9788263at2"/>
<dbReference type="InterPro" id="IPR015797">
    <property type="entry name" value="NUDIX_hydrolase-like_dom_sf"/>
</dbReference>
<evidence type="ECO:0000256" key="2">
    <source>
        <dbReference type="ARBA" id="ARBA00001946"/>
    </source>
</evidence>
<keyword evidence="6" id="KW-0464">Manganese</keyword>
<evidence type="ECO:0000256" key="5">
    <source>
        <dbReference type="ARBA" id="ARBA00022842"/>
    </source>
</evidence>
<dbReference type="Gene3D" id="3.90.79.10">
    <property type="entry name" value="Nucleoside Triphosphate Pyrophosphohydrolase"/>
    <property type="match status" value="2"/>
</dbReference>
<dbReference type="InterPro" id="IPR000086">
    <property type="entry name" value="NUDIX_hydrolase_dom"/>
</dbReference>
<keyword evidence="9" id="KW-1185">Reference proteome</keyword>
<dbReference type="GO" id="GO:0046872">
    <property type="term" value="F:metal ion binding"/>
    <property type="evidence" value="ECO:0007669"/>
    <property type="project" value="UniProtKB-KW"/>
</dbReference>
<keyword evidence="5" id="KW-0460">Magnesium</keyword>
<comment type="caution">
    <text evidence="8">The sequence shown here is derived from an EMBL/GenBank/DDBJ whole genome shotgun (WGS) entry which is preliminary data.</text>
</comment>
<keyword evidence="3" id="KW-0479">Metal-binding</keyword>
<evidence type="ECO:0000259" key="7">
    <source>
        <dbReference type="PROSITE" id="PS51462"/>
    </source>
</evidence>
<dbReference type="InterPro" id="IPR039121">
    <property type="entry name" value="NUDT19"/>
</dbReference>
<dbReference type="eggNOG" id="COG1051">
    <property type="taxonomic scope" value="Bacteria"/>
</dbReference>
<evidence type="ECO:0000313" key="9">
    <source>
        <dbReference type="Proteomes" id="UP000004931"/>
    </source>
</evidence>
<protein>
    <submittedName>
        <fullName evidence="8">NUDIX hydrolase</fullName>
    </submittedName>
</protein>
<organism evidence="8 9">
    <name type="scientific">marine gamma proteobacterium HTCC2143</name>
    <dbReference type="NCBI Taxonomy" id="247633"/>
    <lineage>
        <taxon>Bacteria</taxon>
        <taxon>Pseudomonadati</taxon>
        <taxon>Pseudomonadota</taxon>
        <taxon>Gammaproteobacteria</taxon>
        <taxon>Cellvibrionales</taxon>
        <taxon>Spongiibacteraceae</taxon>
        <taxon>BD1-7 clade</taxon>
    </lineage>
</organism>
<gene>
    <name evidence="8" type="ORF">GP2143_07434</name>
</gene>
<dbReference type="STRING" id="247633.GP2143_07434"/>
<dbReference type="PROSITE" id="PS51462">
    <property type="entry name" value="NUDIX"/>
    <property type="match status" value="1"/>
</dbReference>
<dbReference type="Pfam" id="PF00293">
    <property type="entry name" value="NUDIX"/>
    <property type="match status" value="1"/>
</dbReference>
<dbReference type="GO" id="GO:0016818">
    <property type="term" value="F:hydrolase activity, acting on acid anhydrides, in phosphorus-containing anhydrides"/>
    <property type="evidence" value="ECO:0007669"/>
    <property type="project" value="InterPro"/>
</dbReference>
<evidence type="ECO:0000313" key="8">
    <source>
        <dbReference type="EMBL" id="EAW31363.1"/>
    </source>
</evidence>
<evidence type="ECO:0000256" key="1">
    <source>
        <dbReference type="ARBA" id="ARBA00001936"/>
    </source>
</evidence>
<evidence type="ECO:0000256" key="6">
    <source>
        <dbReference type="ARBA" id="ARBA00023211"/>
    </source>
</evidence>
<keyword evidence="4 8" id="KW-0378">Hydrolase</keyword>
<evidence type="ECO:0000256" key="3">
    <source>
        <dbReference type="ARBA" id="ARBA00022723"/>
    </source>
</evidence>
<feature type="domain" description="Nudix hydrolase" evidence="7">
    <location>
        <begin position="61"/>
        <end position="211"/>
    </location>
</feature>
<dbReference type="AlphaFoldDB" id="A0YC44"/>
<accession>A0YC44</accession>
<comment type="cofactor">
    <cofactor evidence="2">
        <name>Mg(2+)</name>
        <dbReference type="ChEBI" id="CHEBI:18420"/>
    </cofactor>
</comment>
<dbReference type="Proteomes" id="UP000004931">
    <property type="component" value="Unassembled WGS sequence"/>
</dbReference>
<dbReference type="PANTHER" id="PTHR12318">
    <property type="entry name" value="TESTOSTERONE-REGULATED PROTEIN RP2"/>
    <property type="match status" value="1"/>
</dbReference>
<dbReference type="PANTHER" id="PTHR12318:SF0">
    <property type="entry name" value="ACYL-COENZYME A DIPHOSPHATASE NUDT19"/>
    <property type="match status" value="1"/>
</dbReference>
<reference evidence="8 9" key="1">
    <citation type="journal article" date="2010" name="J. Bacteriol.">
        <title>Genome sequence of the oligotrophic marine Gammaproteobacterium HTCC2143, isolated from the Oregon Coast.</title>
        <authorList>
            <person name="Oh H.M."/>
            <person name="Kang I."/>
            <person name="Ferriera S."/>
            <person name="Giovannoni S.J."/>
            <person name="Cho J.C."/>
        </authorList>
    </citation>
    <scope>NUCLEOTIDE SEQUENCE [LARGE SCALE GENOMIC DNA]</scope>
    <source>
        <strain evidence="8 9">HTCC2143</strain>
    </source>
</reference>
<comment type="cofactor">
    <cofactor evidence="1">
        <name>Mn(2+)</name>
        <dbReference type="ChEBI" id="CHEBI:29035"/>
    </cofactor>
</comment>